<dbReference type="Proteomes" id="UP000595466">
    <property type="component" value="Chromosome"/>
</dbReference>
<evidence type="ECO:0000313" key="10">
    <source>
        <dbReference type="Proteomes" id="UP000076989"/>
    </source>
</evidence>
<reference evidence="7 12" key="3">
    <citation type="submission" date="2020-12" db="EMBL/GenBank/DDBJ databases">
        <title>Whole genome sequencing of Lactobacillus plantarum PC518.</title>
        <authorList>
            <person name="Guo Q."/>
        </authorList>
    </citation>
    <scope>NUCLEOTIDE SEQUENCE [LARGE SCALE GENOMIC DNA]</scope>
    <source>
        <strain evidence="7 12">PC518</strain>
    </source>
</reference>
<dbReference type="Pfam" id="PF13731">
    <property type="entry name" value="WxL"/>
    <property type="match status" value="1"/>
</dbReference>
<evidence type="ECO:0000313" key="5">
    <source>
        <dbReference type="EMBL" id="KZV06096.1"/>
    </source>
</evidence>
<proteinExistence type="predicted"/>
<dbReference type="AlphaFoldDB" id="A0A0R2G9R0"/>
<evidence type="ECO:0000313" key="8">
    <source>
        <dbReference type="Proteomes" id="UP000076872"/>
    </source>
</evidence>
<dbReference type="EMBL" id="CP066817">
    <property type="protein sequence ID" value="QQM62115.1"/>
    <property type="molecule type" value="Genomic_DNA"/>
</dbReference>
<reference evidence="6 11" key="2">
    <citation type="submission" date="2016-08" db="EMBL/GenBank/DDBJ databases">
        <title>Genome sequencing of Lactobacillus plantarum JSA22, isolated from fermented soybean paste.</title>
        <authorList>
            <person name="Choi H.S."/>
        </authorList>
    </citation>
    <scope>NUCLEOTIDE SEQUENCE [LARGE SCALE GENOMIC DNA]</scope>
    <source>
        <strain evidence="6 11">JSA22</strain>
    </source>
</reference>
<evidence type="ECO:0000313" key="11">
    <source>
        <dbReference type="Proteomes" id="UP000094892"/>
    </source>
</evidence>
<dbReference type="InterPro" id="IPR027994">
    <property type="entry name" value="WxL_dom"/>
</dbReference>
<dbReference type="Proteomes" id="UP000076989">
    <property type="component" value="Unassembled WGS sequence"/>
</dbReference>
<dbReference type="RefSeq" id="WP_003644599.1">
    <property type="nucleotide sequence ID" value="NZ_AP028145.1"/>
</dbReference>
<dbReference type="PATRIC" id="fig|1590.142.peg.1983"/>
<organism evidence="6 11">
    <name type="scientific">Lactiplantibacillus plantarum</name>
    <name type="common">Lactobacillus plantarum</name>
    <dbReference type="NCBI Taxonomy" id="1590"/>
    <lineage>
        <taxon>Bacteria</taxon>
        <taxon>Bacillati</taxon>
        <taxon>Bacillota</taxon>
        <taxon>Bacilli</taxon>
        <taxon>Lactobacillales</taxon>
        <taxon>Lactobacillaceae</taxon>
        <taxon>Lactiplantibacillus</taxon>
    </lineage>
</organism>
<evidence type="ECO:0000259" key="2">
    <source>
        <dbReference type="Pfam" id="PF13731"/>
    </source>
</evidence>
<keyword evidence="1" id="KW-0732">Signal</keyword>
<dbReference type="EMBL" id="LUXO01000008">
    <property type="protein sequence ID" value="KZV06096.1"/>
    <property type="molecule type" value="Genomic_DNA"/>
</dbReference>
<evidence type="ECO:0000313" key="4">
    <source>
        <dbReference type="EMBL" id="KZU92271.1"/>
    </source>
</evidence>
<name>A0A0R2G9R0_LACPN</name>
<protein>
    <submittedName>
        <fullName evidence="7">WxL domain-containing protein</fullName>
    </submittedName>
</protein>
<feature type="signal peptide" evidence="1">
    <location>
        <begin position="1"/>
        <end position="28"/>
    </location>
</feature>
<evidence type="ECO:0000313" key="3">
    <source>
        <dbReference type="EMBL" id="KZU02494.1"/>
    </source>
</evidence>
<accession>A0A0R2G9R0</accession>
<dbReference type="OMA" id="GHFLEGY"/>
<evidence type="ECO:0000313" key="6">
    <source>
        <dbReference type="EMBL" id="ODO62019.1"/>
    </source>
</evidence>
<evidence type="ECO:0000313" key="9">
    <source>
        <dbReference type="Proteomes" id="UP000076882"/>
    </source>
</evidence>
<dbReference type="GeneID" id="77215553"/>
<gene>
    <name evidence="7" type="ORF">JH395_06175</name>
    <name evidence="4" type="ORF">Lp19_3557</name>
    <name evidence="6" type="ORF">LPJSA22_01999</name>
    <name evidence="5" type="ORF">NAB2_0365</name>
    <name evidence="3" type="ORF">Nizo2260_2135</name>
</gene>
<evidence type="ECO:0000313" key="7">
    <source>
        <dbReference type="EMBL" id="QQM62115.1"/>
    </source>
</evidence>
<dbReference type="EMBL" id="LUWI01000029">
    <property type="protein sequence ID" value="KZU02494.1"/>
    <property type="molecule type" value="Genomic_DNA"/>
</dbReference>
<evidence type="ECO:0000313" key="12">
    <source>
        <dbReference type="Proteomes" id="UP000595466"/>
    </source>
</evidence>
<feature type="chain" id="PRO_5015044243" evidence="1">
    <location>
        <begin position="29"/>
        <end position="243"/>
    </location>
</feature>
<reference evidence="8 9" key="1">
    <citation type="submission" date="2016-03" db="EMBL/GenBank/DDBJ databases">
        <title>Comparative genomics of 54 Lactobacillus plantarum strains reveals genomic uncoupling from niche constraints.</title>
        <authorList>
            <person name="Martino M.E."/>
        </authorList>
    </citation>
    <scope>NUCLEOTIDE SEQUENCE [LARGE SCALE GENOMIC DNA]</scope>
    <source>
        <strain evidence="4 9">19.1</strain>
        <strain evidence="5 8">NAB2</strain>
        <strain evidence="3 10">Nizo2260</strain>
    </source>
</reference>
<feature type="domain" description="WxL" evidence="2">
    <location>
        <begin position="64"/>
        <end position="232"/>
    </location>
</feature>
<dbReference type="Proteomes" id="UP000076882">
    <property type="component" value="Unassembled WGS sequence"/>
</dbReference>
<dbReference type="EMBL" id="MCOL01000001">
    <property type="protein sequence ID" value="ODO62019.1"/>
    <property type="molecule type" value="Genomic_DNA"/>
</dbReference>
<evidence type="ECO:0000256" key="1">
    <source>
        <dbReference type="SAM" id="SignalP"/>
    </source>
</evidence>
<sequence>MRTFKLMTGLSGGATLLSLALMPLAALAAGPGTASNNLTTVSSGYVADSTGNAEALSNAQFTVMPGELTLDAVPNIALSSTNVKNIASAATTLNATSSNTSGGSGYDGNGSGNLNVSDFRGNHAGWTLTVGMGPFSSGAAKVDSATLNLNMTKGNADNANTAAPTALSLNQSEVTNGWVASPQTLWNAAADSGEGSNTATTATSSSLQVGKQSNISAGTYTATLYWTLQNAPAAAAATPKAAS</sequence>
<dbReference type="Proteomes" id="UP000076872">
    <property type="component" value="Unassembled WGS sequence"/>
</dbReference>
<dbReference type="EMBL" id="LUXM01000040">
    <property type="protein sequence ID" value="KZU92271.1"/>
    <property type="molecule type" value="Genomic_DNA"/>
</dbReference>
<dbReference type="KEGG" id="lpb:SH83_09205"/>
<dbReference type="Proteomes" id="UP000094892">
    <property type="component" value="Unassembled WGS sequence"/>
</dbReference>